<dbReference type="EC" id="3.2.1.23" evidence="3"/>
<dbReference type="GO" id="GO:0004565">
    <property type="term" value="F:beta-galactosidase activity"/>
    <property type="evidence" value="ECO:0007669"/>
    <property type="project" value="UniProtKB-EC"/>
</dbReference>
<gene>
    <name evidence="10" type="ORF">LKD75_15765</name>
</gene>
<dbReference type="Pfam" id="PF02837">
    <property type="entry name" value="Glyco_hydro_2_N"/>
    <property type="match status" value="1"/>
</dbReference>
<evidence type="ECO:0000256" key="5">
    <source>
        <dbReference type="ARBA" id="ARBA00023295"/>
    </source>
</evidence>
<keyword evidence="5 6" id="KW-0326">Glycosidase</keyword>
<dbReference type="Gene3D" id="3.20.20.80">
    <property type="entry name" value="Glycosidases"/>
    <property type="match status" value="1"/>
</dbReference>
<dbReference type="Pfam" id="PF02836">
    <property type="entry name" value="Glyco_hydro_2_C"/>
    <property type="match status" value="1"/>
</dbReference>
<dbReference type="PROSITE" id="PS00608">
    <property type="entry name" value="GLYCOSYL_HYDROL_F2_2"/>
    <property type="match status" value="1"/>
</dbReference>
<dbReference type="Gene3D" id="2.60.120.260">
    <property type="entry name" value="Galactose-binding domain-like"/>
    <property type="match status" value="1"/>
</dbReference>
<dbReference type="InterPro" id="IPR006101">
    <property type="entry name" value="Glyco_hydro_2"/>
</dbReference>
<evidence type="ECO:0000313" key="11">
    <source>
        <dbReference type="Proteomes" id="UP001197795"/>
    </source>
</evidence>
<dbReference type="AlphaFoldDB" id="A0AAE3DA03"/>
<accession>A0AAE3DA03</accession>
<dbReference type="GO" id="GO:0009341">
    <property type="term" value="C:beta-galactosidase complex"/>
    <property type="evidence" value="ECO:0007669"/>
    <property type="project" value="TreeGrafter"/>
</dbReference>
<evidence type="ECO:0000256" key="6">
    <source>
        <dbReference type="RuleBase" id="RU361154"/>
    </source>
</evidence>
<protein>
    <recommendedName>
        <fullName evidence="3">beta-galactosidase</fullName>
        <ecNumber evidence="3">3.2.1.23</ecNumber>
    </recommendedName>
</protein>
<dbReference type="InterPro" id="IPR023232">
    <property type="entry name" value="Glyco_hydro_2_AS"/>
</dbReference>
<dbReference type="InterPro" id="IPR006104">
    <property type="entry name" value="Glyco_hydro_2_N"/>
</dbReference>
<sequence length="639" mass="74691">MKADIRWLDNPEIFRVNREDAHSDHAYYASYNDMEKKSDRWVMLLDGLWKFRYSKNAASRPADFYKEGYDDSNFDMIRVPGHIELQGYDKIQYINTMYPWEGHEYRRPAYSIENAGNGAGMFSEASYNPVGSYVCTFDLPETFQGNRVYVCFEGVEQAMYIWLNGEFIGYAEDSFTPSEFDLTPYIRTEGNKLCVEVHKRSTAAFLEDQDFFRFFGIFRSVKLKAKPCVHVEDIFIRPILWNSNIQGNLEVNAKLSMVYAKDIRVTAVLRDKGKICWSQDMKMQYSDKGTSNILQVTGALKDTLPISITPWDHHKPYLYDFCLEVRDQDNCLIEIVPYAIGFRRLEIIDKVIYLNGKRLILTGINRHEWEPHKGRCITEKEMRIDLMLFQQNHINAVRTCHYPNQIPWYYMCDEAGIYMMAETNLESHGSWQKMGAIEPSYNVPGSIPQWKEAVIDRAQSNYETFKNHTSILFWSLGNESYAGDDIEAMNQYFMDQNDGRLIHYEGVSVNRSYEDKISQVESRMYATPDEVRQYLDQNAKKPYVLCEYMHCMGNSLGGMDSYMNLLDKYPMFQGGFIWDYIDQAIYVKDEVTGEQVLRYGGDFDDRPSDYEFSGNGIVFADRTEKPATQEVKYYYAKYE</sequence>
<dbReference type="InterPro" id="IPR050347">
    <property type="entry name" value="Bact_Beta-galactosidase"/>
</dbReference>
<dbReference type="Gene3D" id="2.60.40.10">
    <property type="entry name" value="Immunoglobulins"/>
    <property type="match status" value="1"/>
</dbReference>
<evidence type="ECO:0000256" key="3">
    <source>
        <dbReference type="ARBA" id="ARBA00012756"/>
    </source>
</evidence>
<evidence type="ECO:0000259" key="7">
    <source>
        <dbReference type="Pfam" id="PF00703"/>
    </source>
</evidence>
<feature type="domain" description="Glycosyl hydrolases family 2 sugar binding" evidence="9">
    <location>
        <begin position="45"/>
        <end position="227"/>
    </location>
</feature>
<dbReference type="SUPFAM" id="SSF49303">
    <property type="entry name" value="beta-Galactosidase/glucuronidase domain"/>
    <property type="match status" value="1"/>
</dbReference>
<feature type="domain" description="Glycoside hydrolase family 2 immunoglobulin-like beta-sandwich" evidence="7">
    <location>
        <begin position="229"/>
        <end position="343"/>
    </location>
</feature>
<dbReference type="InterPro" id="IPR008979">
    <property type="entry name" value="Galactose-bd-like_sf"/>
</dbReference>
<evidence type="ECO:0000259" key="9">
    <source>
        <dbReference type="Pfam" id="PF02837"/>
    </source>
</evidence>
<evidence type="ECO:0000313" key="10">
    <source>
        <dbReference type="EMBL" id="MCC2121021.1"/>
    </source>
</evidence>
<dbReference type="Proteomes" id="UP001197795">
    <property type="component" value="Unassembled WGS sequence"/>
</dbReference>
<dbReference type="InterPro" id="IPR023230">
    <property type="entry name" value="Glyco_hydro_2_CS"/>
</dbReference>
<dbReference type="PANTHER" id="PTHR46323">
    <property type="entry name" value="BETA-GALACTOSIDASE"/>
    <property type="match status" value="1"/>
</dbReference>
<comment type="catalytic activity">
    <reaction evidence="1">
        <text>Hydrolysis of terminal non-reducing beta-D-galactose residues in beta-D-galactosides.</text>
        <dbReference type="EC" id="3.2.1.23"/>
    </reaction>
</comment>
<keyword evidence="4 6" id="KW-0378">Hydrolase</keyword>
<dbReference type="SUPFAM" id="SSF51445">
    <property type="entry name" value="(Trans)glycosidases"/>
    <property type="match status" value="1"/>
</dbReference>
<dbReference type="InterPro" id="IPR036156">
    <property type="entry name" value="Beta-gal/glucu_dom_sf"/>
</dbReference>
<keyword evidence="11" id="KW-1185">Reference proteome</keyword>
<evidence type="ECO:0000259" key="8">
    <source>
        <dbReference type="Pfam" id="PF02836"/>
    </source>
</evidence>
<feature type="domain" description="Glycoside hydrolase family 2 catalytic" evidence="8">
    <location>
        <begin position="346"/>
        <end position="637"/>
    </location>
</feature>
<dbReference type="Pfam" id="PF00703">
    <property type="entry name" value="Glyco_hydro_2"/>
    <property type="match status" value="1"/>
</dbReference>
<dbReference type="RefSeq" id="WP_118540028.1">
    <property type="nucleotide sequence ID" value="NZ_JAJEPV010000054.1"/>
</dbReference>
<dbReference type="InterPro" id="IPR013783">
    <property type="entry name" value="Ig-like_fold"/>
</dbReference>
<dbReference type="InterPro" id="IPR006103">
    <property type="entry name" value="Glyco_hydro_2_cat"/>
</dbReference>
<reference evidence="10 11" key="1">
    <citation type="submission" date="2021-10" db="EMBL/GenBank/DDBJ databases">
        <title>Anaerobic single-cell dispensing facilitates the cultivation of human gut bacteria.</title>
        <authorList>
            <person name="Afrizal A."/>
        </authorList>
    </citation>
    <scope>NUCLEOTIDE SEQUENCE [LARGE SCALE GENOMIC DNA]</scope>
    <source>
        <strain evidence="10 11">CLA-AA-H273</strain>
    </source>
</reference>
<dbReference type="PANTHER" id="PTHR46323:SF2">
    <property type="entry name" value="BETA-GALACTOSIDASE"/>
    <property type="match status" value="1"/>
</dbReference>
<evidence type="ECO:0000256" key="4">
    <source>
        <dbReference type="ARBA" id="ARBA00022801"/>
    </source>
</evidence>
<comment type="caution">
    <text evidence="10">The sequence shown here is derived from an EMBL/GenBank/DDBJ whole genome shotgun (WGS) entry which is preliminary data.</text>
</comment>
<dbReference type="InterPro" id="IPR017853">
    <property type="entry name" value="GH"/>
</dbReference>
<comment type="similarity">
    <text evidence="2 6">Belongs to the glycosyl hydrolase 2 family.</text>
</comment>
<name>A0AAE3DA03_9FIRM</name>
<dbReference type="SUPFAM" id="SSF49785">
    <property type="entry name" value="Galactose-binding domain-like"/>
    <property type="match status" value="1"/>
</dbReference>
<dbReference type="GO" id="GO:0005990">
    <property type="term" value="P:lactose catabolic process"/>
    <property type="evidence" value="ECO:0007669"/>
    <property type="project" value="TreeGrafter"/>
</dbReference>
<evidence type="ECO:0000256" key="2">
    <source>
        <dbReference type="ARBA" id="ARBA00007401"/>
    </source>
</evidence>
<dbReference type="InterPro" id="IPR006102">
    <property type="entry name" value="Ig-like_GH2"/>
</dbReference>
<proteinExistence type="inferred from homology"/>
<dbReference type="PRINTS" id="PR00132">
    <property type="entry name" value="GLHYDRLASE2"/>
</dbReference>
<dbReference type="PROSITE" id="PS00719">
    <property type="entry name" value="GLYCOSYL_HYDROL_F2_1"/>
    <property type="match status" value="1"/>
</dbReference>
<dbReference type="EMBL" id="JAJEPV010000054">
    <property type="protein sequence ID" value="MCC2121021.1"/>
    <property type="molecule type" value="Genomic_DNA"/>
</dbReference>
<evidence type="ECO:0000256" key="1">
    <source>
        <dbReference type="ARBA" id="ARBA00001412"/>
    </source>
</evidence>
<organism evidence="10 11">
    <name type="scientific">Waltera acetigignens</name>
    <dbReference type="NCBI Taxonomy" id="2981769"/>
    <lineage>
        <taxon>Bacteria</taxon>
        <taxon>Bacillati</taxon>
        <taxon>Bacillota</taxon>
        <taxon>Clostridia</taxon>
        <taxon>Lachnospirales</taxon>
        <taxon>Lachnospiraceae</taxon>
        <taxon>Waltera</taxon>
    </lineage>
</organism>